<reference evidence="1" key="1">
    <citation type="submission" date="2022-10" db="EMBL/GenBank/DDBJ databases">
        <title>Genome Sequence of Xylaria curta.</title>
        <authorList>
            <person name="Buettner E."/>
        </authorList>
    </citation>
    <scope>NUCLEOTIDE SEQUENCE</scope>
    <source>
        <strain evidence="1">Babe10</strain>
    </source>
</reference>
<proteinExistence type="predicted"/>
<gene>
    <name evidence="1" type="ORF">NUW58_g566</name>
</gene>
<evidence type="ECO:0000313" key="1">
    <source>
        <dbReference type="EMBL" id="KAJ2997706.1"/>
    </source>
</evidence>
<accession>A0ACC1PNS3</accession>
<organism evidence="1 2">
    <name type="scientific">Xylaria curta</name>
    <dbReference type="NCBI Taxonomy" id="42375"/>
    <lineage>
        <taxon>Eukaryota</taxon>
        <taxon>Fungi</taxon>
        <taxon>Dikarya</taxon>
        <taxon>Ascomycota</taxon>
        <taxon>Pezizomycotina</taxon>
        <taxon>Sordariomycetes</taxon>
        <taxon>Xylariomycetidae</taxon>
        <taxon>Xylariales</taxon>
        <taxon>Xylariaceae</taxon>
        <taxon>Xylaria</taxon>
    </lineage>
</organism>
<dbReference type="EMBL" id="JAPDGR010000049">
    <property type="protein sequence ID" value="KAJ2997706.1"/>
    <property type="molecule type" value="Genomic_DNA"/>
</dbReference>
<dbReference type="Proteomes" id="UP001143856">
    <property type="component" value="Unassembled WGS sequence"/>
</dbReference>
<sequence>MGTVKVLKTLGVGKGITMDITMDESEPEDSVNRYAMDTICTGEETLNIPPHWHKEHADVSEGRIELTLNGDKLILKAGDPVLFVPRRIVHSFTSFKGERVVLRERADPAGLYKAMFFNDIFSAGTFGGFWYILRAFYDGDAYIALPLHSQFLDQVFLTVFGGIAHFFAPRKPESL</sequence>
<keyword evidence="2" id="KW-1185">Reference proteome</keyword>
<evidence type="ECO:0000313" key="2">
    <source>
        <dbReference type="Proteomes" id="UP001143856"/>
    </source>
</evidence>
<name>A0ACC1PNS3_9PEZI</name>
<comment type="caution">
    <text evidence="1">The sequence shown here is derived from an EMBL/GenBank/DDBJ whole genome shotgun (WGS) entry which is preliminary data.</text>
</comment>
<protein>
    <submittedName>
        <fullName evidence="1">Uncharacterized protein</fullName>
    </submittedName>
</protein>